<feature type="compositionally biased region" description="Polar residues" evidence="1">
    <location>
        <begin position="1"/>
        <end position="19"/>
    </location>
</feature>
<dbReference type="CDD" id="cd01647">
    <property type="entry name" value="RT_LTR"/>
    <property type="match status" value="1"/>
</dbReference>
<keyword evidence="2" id="KW-0808">Transferase</keyword>
<dbReference type="SUPFAM" id="SSF56672">
    <property type="entry name" value="DNA/RNA polymerases"/>
    <property type="match status" value="1"/>
</dbReference>
<reference evidence="2" key="1">
    <citation type="journal article" date="2019" name="Sci. Rep.">
        <title>Draft genome of Tanacetum cinerariifolium, the natural source of mosquito coil.</title>
        <authorList>
            <person name="Yamashiro T."/>
            <person name="Shiraishi A."/>
            <person name="Satake H."/>
            <person name="Nakayama K."/>
        </authorList>
    </citation>
    <scope>NUCLEOTIDE SEQUENCE</scope>
</reference>
<protein>
    <submittedName>
        <fullName evidence="2">Putative reverse transcriptase domain-containing protein</fullName>
    </submittedName>
</protein>
<name>A0A699I5L1_TANCI</name>
<proteinExistence type="predicted"/>
<dbReference type="PANTHER" id="PTHR15503:SF45">
    <property type="entry name" value="RNA-DIRECTED DNA POLYMERASE HOMOLOG"/>
    <property type="match status" value="1"/>
</dbReference>
<dbReference type="GO" id="GO:0003964">
    <property type="term" value="F:RNA-directed DNA polymerase activity"/>
    <property type="evidence" value="ECO:0007669"/>
    <property type="project" value="UniProtKB-KW"/>
</dbReference>
<dbReference type="InterPro" id="IPR032567">
    <property type="entry name" value="RTL1-rel"/>
</dbReference>
<keyword evidence="2" id="KW-0695">RNA-directed DNA polymerase</keyword>
<dbReference type="AlphaFoldDB" id="A0A699I5L1"/>
<comment type="caution">
    <text evidence="2">The sequence shown here is derived from an EMBL/GenBank/DDBJ whole genome shotgun (WGS) entry which is preliminary data.</text>
</comment>
<feature type="compositionally biased region" description="Acidic residues" evidence="1">
    <location>
        <begin position="79"/>
        <end position="122"/>
    </location>
</feature>
<feature type="region of interest" description="Disordered" evidence="1">
    <location>
        <begin position="396"/>
        <end position="428"/>
    </location>
</feature>
<accession>A0A699I5L1</accession>
<keyword evidence="2" id="KW-0548">Nucleotidyltransferase</keyword>
<organism evidence="2">
    <name type="scientific">Tanacetum cinerariifolium</name>
    <name type="common">Dalmatian daisy</name>
    <name type="synonym">Chrysanthemum cinerariifolium</name>
    <dbReference type="NCBI Taxonomy" id="118510"/>
    <lineage>
        <taxon>Eukaryota</taxon>
        <taxon>Viridiplantae</taxon>
        <taxon>Streptophyta</taxon>
        <taxon>Embryophyta</taxon>
        <taxon>Tracheophyta</taxon>
        <taxon>Spermatophyta</taxon>
        <taxon>Magnoliopsida</taxon>
        <taxon>eudicotyledons</taxon>
        <taxon>Gunneridae</taxon>
        <taxon>Pentapetalae</taxon>
        <taxon>asterids</taxon>
        <taxon>campanulids</taxon>
        <taxon>Asterales</taxon>
        <taxon>Asteraceae</taxon>
        <taxon>Asteroideae</taxon>
        <taxon>Anthemideae</taxon>
        <taxon>Anthemidinae</taxon>
        <taxon>Tanacetum</taxon>
    </lineage>
</organism>
<feature type="region of interest" description="Disordered" evidence="1">
    <location>
        <begin position="1"/>
        <end position="131"/>
    </location>
</feature>
<dbReference type="Gene3D" id="3.10.10.10">
    <property type="entry name" value="HIV Type 1 Reverse Transcriptase, subunit A, domain 1"/>
    <property type="match status" value="1"/>
</dbReference>
<dbReference type="InterPro" id="IPR043128">
    <property type="entry name" value="Rev_trsase/Diguanyl_cyclase"/>
</dbReference>
<dbReference type="InterPro" id="IPR043502">
    <property type="entry name" value="DNA/RNA_pol_sf"/>
</dbReference>
<dbReference type="Gene3D" id="3.30.70.270">
    <property type="match status" value="1"/>
</dbReference>
<dbReference type="PANTHER" id="PTHR15503">
    <property type="entry name" value="LDOC1 RELATED"/>
    <property type="match status" value="1"/>
</dbReference>
<feature type="compositionally biased region" description="Low complexity" evidence="1">
    <location>
        <begin position="409"/>
        <end position="420"/>
    </location>
</feature>
<evidence type="ECO:0000313" key="2">
    <source>
        <dbReference type="EMBL" id="GEZ22220.1"/>
    </source>
</evidence>
<evidence type="ECO:0000256" key="1">
    <source>
        <dbReference type="SAM" id="MobiDB-lite"/>
    </source>
</evidence>
<dbReference type="EMBL" id="BKCJ010254010">
    <property type="protein sequence ID" value="GEZ22220.1"/>
    <property type="molecule type" value="Genomic_DNA"/>
</dbReference>
<gene>
    <name evidence="2" type="ORF">Tci_494193</name>
</gene>
<sequence length="686" mass="77037">MSNSDDSTVTYTEVSSSFEDLSDIGSPGVDRLPMMPQDPYTYVEAALQPPPSLDYPLPAAISPTADSPGYIPESKPNVDLEEDDEDPEEDPTDYPTDRDDDDEDEEEKESSRDEADDEEEEHPDPTDSTEIARLLTIPTPSSPLSPWSSPLPLILSPLPRILSPPLPISSPPLPASLTYPLGYRAAMIRLRANIPSTSHLLPSSTPPSGTPPLLHIPLPTSSPPLLLPSTSHRADVLEVTLPPWKRLCITLVDEIRRDPKRKDTDEIYERLDDAQVDRVLMSGQLNMLRRDRRTHACTARMMESESRLSREAWVQSIDASDTACAKVAALQRQQGPTRGPTHPKAPEEADKIGRYIGGLLNMIHGSVMASNPKSMQDVIKFTTELIDKKISTFDERQANNKRKFKDTSKNNQNQQQNKKQNTGRAYTAGFDDKKPYGCSKPLCSKCNYYDDGQCALKCHKCNRVGHLAHVCRSVVNVNTANNQRGAEAGTNPDSNVVTDTFLLNNRYAFIFYDTGADRIFLSTTFSSQIDITPTTLDHYYEETKDKSEKKRLEDVPIVQDFLEVFLEDFLGLPLTQQVEFQIDLIPGAARVGRAPYRLARSKMKELSDQLKELSNKGFIRPSSLPWGAPVLFFKKKDGSFQMCIDYRELNKLMVKNRYPLPRIDDLFDQLQGLSVYSEIDLRSVYH</sequence>